<name>A0ABD0ZAJ1_CARAN</name>
<protein>
    <submittedName>
        <fullName evidence="2">Uncharacterized protein</fullName>
    </submittedName>
</protein>
<evidence type="ECO:0000313" key="3">
    <source>
        <dbReference type="Proteomes" id="UP001558713"/>
    </source>
</evidence>
<keyword evidence="3" id="KW-1185">Reference proteome</keyword>
<evidence type="ECO:0000313" key="2">
    <source>
        <dbReference type="EMBL" id="KAL1191718.1"/>
    </source>
</evidence>
<reference evidence="2 3" key="1">
    <citation type="submission" date="2024-04" db="EMBL/GenBank/DDBJ databases">
        <title>Genome assembly C_amara_ONT_v2.</title>
        <authorList>
            <person name="Yant L."/>
            <person name="Moore C."/>
            <person name="Slenker M."/>
        </authorList>
    </citation>
    <scope>NUCLEOTIDE SEQUENCE [LARGE SCALE GENOMIC DNA]</scope>
    <source>
        <tissue evidence="2">Leaf</tissue>
    </source>
</reference>
<dbReference type="AlphaFoldDB" id="A0ABD0ZAJ1"/>
<gene>
    <name evidence="2" type="ORF">V5N11_013440</name>
</gene>
<proteinExistence type="predicted"/>
<dbReference type="Proteomes" id="UP001558713">
    <property type="component" value="Unassembled WGS sequence"/>
</dbReference>
<organism evidence="2 3">
    <name type="scientific">Cardamine amara subsp. amara</name>
    <dbReference type="NCBI Taxonomy" id="228776"/>
    <lineage>
        <taxon>Eukaryota</taxon>
        <taxon>Viridiplantae</taxon>
        <taxon>Streptophyta</taxon>
        <taxon>Embryophyta</taxon>
        <taxon>Tracheophyta</taxon>
        <taxon>Spermatophyta</taxon>
        <taxon>Magnoliopsida</taxon>
        <taxon>eudicotyledons</taxon>
        <taxon>Gunneridae</taxon>
        <taxon>Pentapetalae</taxon>
        <taxon>rosids</taxon>
        <taxon>malvids</taxon>
        <taxon>Brassicales</taxon>
        <taxon>Brassicaceae</taxon>
        <taxon>Cardamineae</taxon>
        <taxon>Cardamine</taxon>
    </lineage>
</organism>
<feature type="coiled-coil region" evidence="1">
    <location>
        <begin position="78"/>
        <end position="129"/>
    </location>
</feature>
<sequence>MSNISEKDPYYAEMKELKELENRRTLIADGDYGLPPTRCPCGGRIIEETSQIEADVGRKYLTCNVFENDGLHIRKIWVHAIQEEVTKLKNEVAEQSLQIRSHGFYEYQINEMRTQLENNADEIARLKELVASIKR</sequence>
<dbReference type="EMBL" id="JBANAX010000844">
    <property type="protein sequence ID" value="KAL1191718.1"/>
    <property type="molecule type" value="Genomic_DNA"/>
</dbReference>
<evidence type="ECO:0000256" key="1">
    <source>
        <dbReference type="SAM" id="Coils"/>
    </source>
</evidence>
<accession>A0ABD0ZAJ1</accession>
<comment type="caution">
    <text evidence="2">The sequence shown here is derived from an EMBL/GenBank/DDBJ whole genome shotgun (WGS) entry which is preliminary data.</text>
</comment>
<keyword evidence="1" id="KW-0175">Coiled coil</keyword>